<dbReference type="EMBL" id="BK032517">
    <property type="protein sequence ID" value="DAF45684.1"/>
    <property type="molecule type" value="Genomic_DNA"/>
</dbReference>
<protein>
    <submittedName>
        <fullName evidence="2">Uncharacterized protein</fullName>
    </submittedName>
</protein>
<proteinExistence type="predicted"/>
<reference evidence="2" key="1">
    <citation type="journal article" date="2021" name="Proc. Natl. Acad. Sci. U.S.A.">
        <title>A Catalog of Tens of Thousands of Viruses from Human Metagenomes Reveals Hidden Associations with Chronic Diseases.</title>
        <authorList>
            <person name="Tisza M.J."/>
            <person name="Buck C.B."/>
        </authorList>
    </citation>
    <scope>NUCLEOTIDE SEQUENCE</scope>
    <source>
        <strain evidence="2">CtJ7x27</strain>
    </source>
</reference>
<evidence type="ECO:0000256" key="1">
    <source>
        <dbReference type="SAM" id="MobiDB-lite"/>
    </source>
</evidence>
<name>A0A8S5S3U2_9CAUD</name>
<feature type="compositionally biased region" description="Basic and acidic residues" evidence="1">
    <location>
        <begin position="95"/>
        <end position="111"/>
    </location>
</feature>
<organism evidence="2">
    <name type="scientific">Siphoviridae sp. ctJ7x27</name>
    <dbReference type="NCBI Taxonomy" id="2827835"/>
    <lineage>
        <taxon>Viruses</taxon>
        <taxon>Duplodnaviria</taxon>
        <taxon>Heunggongvirae</taxon>
        <taxon>Uroviricota</taxon>
        <taxon>Caudoviricetes</taxon>
    </lineage>
</organism>
<sequence>MDKNKLIKALQQLDANDDNHWTADGSPRIDVLKELIGTPTLSRAEVDIVAPGFNRAAAANGQYPQFQDTPETAPESPTAPETPPQDTTPQPSPEKPAETPPESKETVDKETYEAEVNRLKGEIQVIDGKLAEFNEQRSKLQAELHDVMAEMNLAYPPPGTQEVIMNYIAAQNEVREKQAERQKRLKELQLTPKDVELLLSVFKPSALDAALASRR</sequence>
<accession>A0A8S5S3U2</accession>
<feature type="region of interest" description="Disordered" evidence="1">
    <location>
        <begin position="64"/>
        <end position="111"/>
    </location>
</feature>
<evidence type="ECO:0000313" key="2">
    <source>
        <dbReference type="EMBL" id="DAF45684.1"/>
    </source>
</evidence>
<feature type="compositionally biased region" description="Low complexity" evidence="1">
    <location>
        <begin position="69"/>
        <end position="89"/>
    </location>
</feature>